<evidence type="ECO:0000256" key="1">
    <source>
        <dbReference type="SAM" id="MobiDB-lite"/>
    </source>
</evidence>
<feature type="compositionally biased region" description="Basic and acidic residues" evidence="1">
    <location>
        <begin position="404"/>
        <end position="417"/>
    </location>
</feature>
<evidence type="ECO:0000313" key="3">
    <source>
        <dbReference type="EMBL" id="EPB87044.1"/>
    </source>
</evidence>
<dbReference type="VEuPathDB" id="FungiDB:HMPREF1544_06161"/>
<dbReference type="InterPro" id="IPR040227">
    <property type="entry name" value="Nibrin-rel"/>
</dbReference>
<dbReference type="OMA" id="THYCISE"/>
<gene>
    <name evidence="3" type="ORF">HMPREF1544_06161</name>
</gene>
<feature type="region of interest" description="Disordered" evidence="1">
    <location>
        <begin position="539"/>
        <end position="658"/>
    </location>
</feature>
<dbReference type="PANTHER" id="PTHR12162:SF0">
    <property type="entry name" value="NIBRIN"/>
    <property type="match status" value="1"/>
</dbReference>
<dbReference type="GO" id="GO:0003684">
    <property type="term" value="F:damaged DNA binding"/>
    <property type="evidence" value="ECO:0007669"/>
    <property type="project" value="TreeGrafter"/>
</dbReference>
<feature type="region of interest" description="Disordered" evidence="1">
    <location>
        <begin position="389"/>
        <end position="511"/>
    </location>
</feature>
<proteinExistence type="predicted"/>
<evidence type="ECO:0000313" key="4">
    <source>
        <dbReference type="Proteomes" id="UP000014254"/>
    </source>
</evidence>
<dbReference type="eggNOG" id="ENOG502TASY">
    <property type="taxonomic scope" value="Eukaryota"/>
</dbReference>
<dbReference type="EMBL" id="KE123976">
    <property type="protein sequence ID" value="EPB87044.1"/>
    <property type="molecule type" value="Genomic_DNA"/>
</dbReference>
<feature type="compositionally biased region" description="Acidic residues" evidence="1">
    <location>
        <begin position="426"/>
        <end position="437"/>
    </location>
</feature>
<accession>S2JBD9</accession>
<dbReference type="PANTHER" id="PTHR12162">
    <property type="entry name" value="NIBRIN-RELATED"/>
    <property type="match status" value="1"/>
</dbReference>
<feature type="compositionally biased region" description="Low complexity" evidence="1">
    <location>
        <begin position="465"/>
        <end position="487"/>
    </location>
</feature>
<dbReference type="GO" id="GO:0030870">
    <property type="term" value="C:Mre11 complex"/>
    <property type="evidence" value="ECO:0007669"/>
    <property type="project" value="InterPro"/>
</dbReference>
<dbReference type="OrthoDB" id="552194at2759"/>
<keyword evidence="4" id="KW-1185">Reference proteome</keyword>
<feature type="compositionally biased region" description="Basic and acidic residues" evidence="1">
    <location>
        <begin position="628"/>
        <end position="640"/>
    </location>
</feature>
<dbReference type="GO" id="GO:0007095">
    <property type="term" value="P:mitotic G2 DNA damage checkpoint signaling"/>
    <property type="evidence" value="ECO:0007669"/>
    <property type="project" value="InterPro"/>
</dbReference>
<dbReference type="InterPro" id="IPR032429">
    <property type="entry name" value="Nibrin_BRCT2"/>
</dbReference>
<dbReference type="Gene3D" id="3.40.50.10980">
    <property type="entry name" value="Nibrin, BRCT2 domain"/>
    <property type="match status" value="1"/>
</dbReference>
<dbReference type="GO" id="GO:0000724">
    <property type="term" value="P:double-strand break repair via homologous recombination"/>
    <property type="evidence" value="ECO:0007669"/>
    <property type="project" value="TreeGrafter"/>
</dbReference>
<dbReference type="AlphaFoldDB" id="S2JBD9"/>
<feature type="domain" description="Nibrin second BRCT" evidence="2">
    <location>
        <begin position="221"/>
        <end position="322"/>
    </location>
</feature>
<protein>
    <recommendedName>
        <fullName evidence="2">Nibrin second BRCT domain-containing protein</fullName>
    </recommendedName>
</protein>
<dbReference type="Pfam" id="PF16508">
    <property type="entry name" value="NIBRIN_BRCT_II"/>
    <property type="match status" value="1"/>
</dbReference>
<sequence length="767" mass="88152">MWFLSRILGNSRTQAKVVARLRPNEYYIVNPRATQDKSTLVKFQVLGFSQQDVASSRARPDVILHRNGLSIVVDGQIVTEDEKHLHDQQIIHIGKGNAAYRVTWEPVSIYHNKAKNPEVHEKLIEQGAKLGFYVIDSIKSSYDKPTHYCISENLEDYEPSTYTYNALASNNVYFIRPNWVEELCKTDDKSFDLNVFNEKTQPITVEKFEGLEQTAIFGPDERRKRLFKKMDFWFFNQQQLNRYERLIKLAGGKAELKTFEQVLESDIEGNPLFVAPPDPDMLPDWPAVHEKYCKEMDVIRVLFDQEILYALLFCSTNYMCNPASAPTDHMNPDSALYASFENASYHPISVKSESLDATVPVTCPHDDVNYNHQQHEDDLMEIKPEPIESTQHNSASLEQAEEDPSQHEQEQEQDENHVHHRRIIKDEEDEEDEDMEEAPLAHNRPQQEQEETIDNLADTMPVSMAPAAGNSPAFAAESPAPAGSPAADEVQEEAVSAHSPPQPISSSSIDHQVDYLNPIPASMDLDLDIDDFLGGAFENLQSQKKRDREKKLQEEQEAERKRREEEEATEENRRREEERQKMLQEQIARERAEYDAQVQQRVDYNAGRGVNRDVVMENTENDDINQQEEPHLEDDNSHEAPEDEQCPSAPTDINHNDAPTDCYHDPTVLDVVEPNPEQGRYSRIIYKNLEVNPRPPTPANGIINYKKFKKVKQFENYSSFDQSQVFAPTASQINRRRARDIFHDTDPGTLVPEDPDVAIRVNRPRFR</sequence>
<organism evidence="3 4">
    <name type="scientific">Mucor circinelloides f. circinelloides (strain 1006PhL)</name>
    <name type="common">Mucormycosis agent</name>
    <name type="synonym">Calyptromyces circinelloides</name>
    <dbReference type="NCBI Taxonomy" id="1220926"/>
    <lineage>
        <taxon>Eukaryota</taxon>
        <taxon>Fungi</taxon>
        <taxon>Fungi incertae sedis</taxon>
        <taxon>Mucoromycota</taxon>
        <taxon>Mucoromycotina</taxon>
        <taxon>Mucoromycetes</taxon>
        <taxon>Mucorales</taxon>
        <taxon>Mucorineae</taxon>
        <taxon>Mucoraceae</taxon>
        <taxon>Mucor</taxon>
    </lineage>
</organism>
<dbReference type="STRING" id="1220926.S2JBD9"/>
<dbReference type="InParanoid" id="S2JBD9"/>
<reference evidence="4" key="1">
    <citation type="submission" date="2013-05" db="EMBL/GenBank/DDBJ databases">
        <title>The Genome sequence of Mucor circinelloides f. circinelloides 1006PhL.</title>
        <authorList>
            <consortium name="The Broad Institute Genomics Platform"/>
            <person name="Cuomo C."/>
            <person name="Earl A."/>
            <person name="Findley K."/>
            <person name="Lee S.C."/>
            <person name="Walker B."/>
            <person name="Young S."/>
            <person name="Zeng Q."/>
            <person name="Gargeya S."/>
            <person name="Fitzgerald M."/>
            <person name="Haas B."/>
            <person name="Abouelleil A."/>
            <person name="Allen A.W."/>
            <person name="Alvarado L."/>
            <person name="Arachchi H.M."/>
            <person name="Berlin A.M."/>
            <person name="Chapman S.B."/>
            <person name="Gainer-Dewar J."/>
            <person name="Goldberg J."/>
            <person name="Griggs A."/>
            <person name="Gujja S."/>
            <person name="Hansen M."/>
            <person name="Howarth C."/>
            <person name="Imamovic A."/>
            <person name="Ireland A."/>
            <person name="Larimer J."/>
            <person name="McCowan C."/>
            <person name="Murphy C."/>
            <person name="Pearson M."/>
            <person name="Poon T.W."/>
            <person name="Priest M."/>
            <person name="Roberts A."/>
            <person name="Saif S."/>
            <person name="Shea T."/>
            <person name="Sisk P."/>
            <person name="Sykes S."/>
            <person name="Wortman J."/>
            <person name="Nusbaum C."/>
            <person name="Birren B."/>
        </authorList>
    </citation>
    <scope>NUCLEOTIDE SEQUENCE [LARGE SCALE GENOMIC DNA]</scope>
    <source>
        <strain evidence="4">1006PhL</strain>
    </source>
</reference>
<dbReference type="Proteomes" id="UP000014254">
    <property type="component" value="Unassembled WGS sequence"/>
</dbReference>
<evidence type="ECO:0000259" key="2">
    <source>
        <dbReference type="Pfam" id="PF16508"/>
    </source>
</evidence>
<dbReference type="InterPro" id="IPR043014">
    <property type="entry name" value="Nibrin_BRCT2_sf"/>
</dbReference>
<feature type="compositionally biased region" description="Basic and acidic residues" evidence="1">
    <location>
        <begin position="544"/>
        <end position="594"/>
    </location>
</feature>
<name>S2JBD9_MUCC1</name>